<evidence type="ECO:0000313" key="9">
    <source>
        <dbReference type="Proteomes" id="UP000741863"/>
    </source>
</evidence>
<dbReference type="CDD" id="cd00568">
    <property type="entry name" value="TPP_enzymes"/>
    <property type="match status" value="1"/>
</dbReference>
<comment type="caution">
    <text evidence="8">The sequence shown here is derived from an EMBL/GenBank/DDBJ whole genome shotgun (WGS) entry which is preliminary data.</text>
</comment>
<dbReference type="Gene3D" id="3.40.50.1220">
    <property type="entry name" value="TPP-binding domain"/>
    <property type="match status" value="1"/>
</dbReference>
<dbReference type="PANTHER" id="PTHR18968:SF13">
    <property type="entry name" value="ACETOLACTATE SYNTHASE CATALYTIC SUBUNIT, MITOCHONDRIAL"/>
    <property type="match status" value="1"/>
</dbReference>
<name>A0ABS2PH60_9BACL</name>
<keyword evidence="9" id="KW-1185">Reference proteome</keyword>
<dbReference type="RefSeq" id="WP_204698913.1">
    <property type="nucleotide sequence ID" value="NZ_JAFBEC010000009.1"/>
</dbReference>
<dbReference type="InterPro" id="IPR045229">
    <property type="entry name" value="TPP_enz"/>
</dbReference>
<dbReference type="Gene3D" id="3.40.50.970">
    <property type="match status" value="2"/>
</dbReference>
<evidence type="ECO:0000256" key="2">
    <source>
        <dbReference type="ARBA" id="ARBA00007812"/>
    </source>
</evidence>
<dbReference type="PROSITE" id="PS00187">
    <property type="entry name" value="TPP_ENZYMES"/>
    <property type="match status" value="1"/>
</dbReference>
<evidence type="ECO:0000313" key="8">
    <source>
        <dbReference type="EMBL" id="MBM7634153.1"/>
    </source>
</evidence>
<reference evidence="8 9" key="1">
    <citation type="submission" date="2021-01" db="EMBL/GenBank/DDBJ databases">
        <title>Genomic Encyclopedia of Type Strains, Phase IV (KMG-IV): sequencing the most valuable type-strain genomes for metagenomic binning, comparative biology and taxonomic classification.</title>
        <authorList>
            <person name="Goeker M."/>
        </authorList>
    </citation>
    <scope>NUCLEOTIDE SEQUENCE [LARGE SCALE GENOMIC DNA]</scope>
    <source>
        <strain evidence="8 9">DSM 25540</strain>
    </source>
</reference>
<dbReference type="PANTHER" id="PTHR18968">
    <property type="entry name" value="THIAMINE PYROPHOSPHATE ENZYMES"/>
    <property type="match status" value="1"/>
</dbReference>
<dbReference type="InterPro" id="IPR000399">
    <property type="entry name" value="TPP-bd_CS"/>
</dbReference>
<evidence type="ECO:0000259" key="6">
    <source>
        <dbReference type="Pfam" id="PF02775"/>
    </source>
</evidence>
<dbReference type="NCBIfam" id="NF005470">
    <property type="entry name" value="PRK07064.1"/>
    <property type="match status" value="1"/>
</dbReference>
<sequence length="560" mass="60216">MSSSEVKISTEEKAADLIVEELLREGVECVFGIVSIHNMPMYDALLRSNKIKIVNARGESGAVNMADGYARSTGKLGVVLTSTGAGAGNAAGALTEAWNAGTPLLHLTGDVASAFVGTSKRYIHECKDQLKMMDGACKTAIAVTDPTNIQTVVREAIKQTKAQPTGPITIQIPIDMQSKLVNRSIIQQEPQLNRGTFTLDSEVLSKIQSAKRPVLWVGGGVVKASAHQLLAQFAEQIGAAVITSESGKGAIPEDHPQCIGNYAATKPTIDLLKSADLLISIGVRFRWNETGNYSVPIPDEHITINADALSINRNYDCQHALIGDAYDILDALTKQFEGESFTDKSSFLAEVTAVKVQVDRELREAMSPYGEIADHMRRVMPKDTIFVRDITLPAYQWGHRLIPIYEPRTSIHATGGGIGQSLPTAIGAQIGQPNQRCLVFAGDGGFMVNLGEMATAVEEKLPLVVVLFDDHGYGVLRNIQDATYGRRVAVDLHTPDFIQLAQSIGFQATRVKTTDDFGEALENAVQEPGPTMVVVDMISIGPPAKAGGISPAVAKEFEPK</sequence>
<dbReference type="InterPro" id="IPR012001">
    <property type="entry name" value="Thiamin_PyroP_enz_TPP-bd_dom"/>
</dbReference>
<protein>
    <submittedName>
        <fullName evidence="8">Acetolactate synthase-1/2/3 large subunit</fullName>
        <ecNumber evidence="8">2.2.1.6</ecNumber>
    </submittedName>
</protein>
<dbReference type="GO" id="GO:0003984">
    <property type="term" value="F:acetolactate synthase activity"/>
    <property type="evidence" value="ECO:0007669"/>
    <property type="project" value="UniProtKB-EC"/>
</dbReference>
<feature type="domain" description="Thiamine pyrophosphate enzyme central" evidence="5">
    <location>
        <begin position="202"/>
        <end position="332"/>
    </location>
</feature>
<dbReference type="InterPro" id="IPR011766">
    <property type="entry name" value="TPP_enzyme_TPP-bd"/>
</dbReference>
<dbReference type="Proteomes" id="UP000741863">
    <property type="component" value="Unassembled WGS sequence"/>
</dbReference>
<accession>A0ABS2PH60</accession>
<organism evidence="8 9">
    <name type="scientific">Geomicrobium sediminis</name>
    <dbReference type="NCBI Taxonomy" id="1347788"/>
    <lineage>
        <taxon>Bacteria</taxon>
        <taxon>Bacillati</taxon>
        <taxon>Bacillota</taxon>
        <taxon>Bacilli</taxon>
        <taxon>Bacillales</taxon>
        <taxon>Geomicrobium</taxon>
    </lineage>
</organism>
<dbReference type="EC" id="2.2.1.6" evidence="8"/>
<keyword evidence="8" id="KW-0808">Transferase</keyword>
<dbReference type="InterPro" id="IPR012000">
    <property type="entry name" value="Thiamin_PyroP_enz_cen_dom"/>
</dbReference>
<dbReference type="EMBL" id="JAFBEC010000009">
    <property type="protein sequence ID" value="MBM7634153.1"/>
    <property type="molecule type" value="Genomic_DNA"/>
</dbReference>
<proteinExistence type="inferred from homology"/>
<dbReference type="InterPro" id="IPR029061">
    <property type="entry name" value="THDP-binding"/>
</dbReference>
<feature type="domain" description="Thiamine pyrophosphate enzyme TPP-binding" evidence="6">
    <location>
        <begin position="396"/>
        <end position="535"/>
    </location>
</feature>
<dbReference type="CDD" id="cd07035">
    <property type="entry name" value="TPP_PYR_POX_like"/>
    <property type="match status" value="1"/>
</dbReference>
<dbReference type="Pfam" id="PF02775">
    <property type="entry name" value="TPP_enzyme_C"/>
    <property type="match status" value="1"/>
</dbReference>
<dbReference type="InterPro" id="IPR029035">
    <property type="entry name" value="DHS-like_NAD/FAD-binding_dom"/>
</dbReference>
<dbReference type="Pfam" id="PF02776">
    <property type="entry name" value="TPP_enzyme_N"/>
    <property type="match status" value="1"/>
</dbReference>
<evidence type="ECO:0000259" key="7">
    <source>
        <dbReference type="Pfam" id="PF02776"/>
    </source>
</evidence>
<comment type="similarity">
    <text evidence="2 4">Belongs to the TPP enzyme family.</text>
</comment>
<comment type="cofactor">
    <cofactor evidence="1">
        <name>thiamine diphosphate</name>
        <dbReference type="ChEBI" id="CHEBI:58937"/>
    </cofactor>
</comment>
<evidence type="ECO:0000259" key="5">
    <source>
        <dbReference type="Pfam" id="PF00205"/>
    </source>
</evidence>
<feature type="domain" description="Thiamine pyrophosphate enzyme N-terminal TPP-binding" evidence="7">
    <location>
        <begin position="13"/>
        <end position="132"/>
    </location>
</feature>
<evidence type="ECO:0000256" key="3">
    <source>
        <dbReference type="ARBA" id="ARBA00023052"/>
    </source>
</evidence>
<gene>
    <name evidence="8" type="ORF">JOD17_003253</name>
</gene>
<keyword evidence="3 4" id="KW-0786">Thiamine pyrophosphate</keyword>
<dbReference type="SUPFAM" id="SSF52467">
    <property type="entry name" value="DHS-like NAD/FAD-binding domain"/>
    <property type="match status" value="1"/>
</dbReference>
<evidence type="ECO:0000256" key="4">
    <source>
        <dbReference type="RuleBase" id="RU362132"/>
    </source>
</evidence>
<dbReference type="Pfam" id="PF00205">
    <property type="entry name" value="TPP_enzyme_M"/>
    <property type="match status" value="1"/>
</dbReference>
<evidence type="ECO:0000256" key="1">
    <source>
        <dbReference type="ARBA" id="ARBA00001964"/>
    </source>
</evidence>
<dbReference type="SUPFAM" id="SSF52518">
    <property type="entry name" value="Thiamin diphosphate-binding fold (THDP-binding)"/>
    <property type="match status" value="2"/>
</dbReference>